<protein>
    <submittedName>
        <fullName evidence="5">Transcriptional regulator, ArsR family</fullName>
    </submittedName>
</protein>
<dbReference type="PROSITE" id="PS50987">
    <property type="entry name" value="HTH_ARSR_2"/>
    <property type="match status" value="1"/>
</dbReference>
<dbReference type="InterPro" id="IPR051081">
    <property type="entry name" value="HTH_MetalResp_TranReg"/>
</dbReference>
<keyword evidence="1" id="KW-0805">Transcription regulation</keyword>
<evidence type="ECO:0000259" key="4">
    <source>
        <dbReference type="PROSITE" id="PS50987"/>
    </source>
</evidence>
<dbReference type="OrthoDB" id="9798835at2"/>
<keyword evidence="6" id="KW-1185">Reference proteome</keyword>
<dbReference type="eggNOG" id="COG0640">
    <property type="taxonomic scope" value="Bacteria"/>
</dbReference>
<dbReference type="Gene3D" id="1.10.10.10">
    <property type="entry name" value="Winged helix-like DNA-binding domain superfamily/Winged helix DNA-binding domain"/>
    <property type="match status" value="1"/>
</dbReference>
<feature type="domain" description="HTH arsR-type" evidence="4">
    <location>
        <begin position="1"/>
        <end position="94"/>
    </location>
</feature>
<organism evidence="5 6">
    <name type="scientific">Peptoclostridium acidaminophilum DSM 3953</name>
    <dbReference type="NCBI Taxonomy" id="1286171"/>
    <lineage>
        <taxon>Bacteria</taxon>
        <taxon>Bacillati</taxon>
        <taxon>Bacillota</taxon>
        <taxon>Clostridia</taxon>
        <taxon>Peptostreptococcales</taxon>
        <taxon>Peptoclostridiaceae</taxon>
        <taxon>Peptoclostridium</taxon>
    </lineage>
</organism>
<dbReference type="SUPFAM" id="SSF46785">
    <property type="entry name" value="Winged helix' DNA-binding domain"/>
    <property type="match status" value="1"/>
</dbReference>
<dbReference type="AlphaFoldDB" id="W8TJU1"/>
<dbReference type="PANTHER" id="PTHR33154">
    <property type="entry name" value="TRANSCRIPTIONAL REGULATOR, ARSR FAMILY"/>
    <property type="match status" value="1"/>
</dbReference>
<dbReference type="HOGENOM" id="CLU_097806_3_5_9"/>
<dbReference type="KEGG" id="eac:EAL2_808p05350"/>
<dbReference type="PATRIC" id="fig|1286171.3.peg.2719"/>
<evidence type="ECO:0000256" key="1">
    <source>
        <dbReference type="ARBA" id="ARBA00023015"/>
    </source>
</evidence>
<proteinExistence type="predicted"/>
<dbReference type="PANTHER" id="PTHR33154:SF18">
    <property type="entry name" value="ARSENICAL RESISTANCE OPERON REPRESSOR"/>
    <property type="match status" value="1"/>
</dbReference>
<evidence type="ECO:0000256" key="2">
    <source>
        <dbReference type="ARBA" id="ARBA00023125"/>
    </source>
</evidence>
<dbReference type="EMBL" id="CP007453">
    <property type="protein sequence ID" value="AHM58038.1"/>
    <property type="molecule type" value="Genomic_DNA"/>
</dbReference>
<dbReference type="CDD" id="cd00090">
    <property type="entry name" value="HTH_ARSR"/>
    <property type="match status" value="1"/>
</dbReference>
<keyword evidence="3" id="KW-0804">Transcription</keyword>
<accession>W8TJU1</accession>
<keyword evidence="5" id="KW-0614">Plasmid</keyword>
<dbReference type="GO" id="GO:0003677">
    <property type="term" value="F:DNA binding"/>
    <property type="evidence" value="ECO:0007669"/>
    <property type="project" value="UniProtKB-KW"/>
</dbReference>
<name>W8TJU1_PEPAC</name>
<dbReference type="Proteomes" id="UP000019591">
    <property type="component" value="Plasmid EAL2_808p"/>
</dbReference>
<dbReference type="NCBIfam" id="NF033788">
    <property type="entry name" value="HTH_metalloreg"/>
    <property type="match status" value="1"/>
</dbReference>
<gene>
    <name evidence="5" type="ORF">EAL2_808p05350</name>
</gene>
<dbReference type="InterPro" id="IPR011991">
    <property type="entry name" value="ArsR-like_HTH"/>
</dbReference>
<dbReference type="GO" id="GO:0003700">
    <property type="term" value="F:DNA-binding transcription factor activity"/>
    <property type="evidence" value="ECO:0007669"/>
    <property type="project" value="InterPro"/>
</dbReference>
<keyword evidence="2" id="KW-0238">DNA-binding</keyword>
<evidence type="ECO:0000256" key="3">
    <source>
        <dbReference type="ARBA" id="ARBA00023163"/>
    </source>
</evidence>
<reference evidence="5 6" key="1">
    <citation type="journal article" date="2014" name="Genome Announc.">
        <title>Complete Genome Sequence of Amino Acid-Utilizing Eubacterium acidaminophilum al-2 (DSM 3953).</title>
        <authorList>
            <person name="Poehlein A."/>
            <person name="Andreesen J.R."/>
            <person name="Daniel R."/>
        </authorList>
    </citation>
    <scope>NUCLEOTIDE SEQUENCE [LARGE SCALE GENOMIC DNA]</scope>
    <source>
        <strain evidence="5 6">DSM 3953</strain>
        <plasmid evidence="6">Plasmid EAL2_808p</plasmid>
    </source>
</reference>
<dbReference type="SMART" id="SM00418">
    <property type="entry name" value="HTH_ARSR"/>
    <property type="match status" value="1"/>
</dbReference>
<dbReference type="InterPro" id="IPR001845">
    <property type="entry name" value="HTH_ArsR_DNA-bd_dom"/>
</dbReference>
<dbReference type="RefSeq" id="WP_025436885.1">
    <property type="nucleotide sequence ID" value="NZ_CP007453.1"/>
</dbReference>
<dbReference type="PRINTS" id="PR00778">
    <property type="entry name" value="HTHARSR"/>
</dbReference>
<dbReference type="Pfam" id="PF01022">
    <property type="entry name" value="HTH_5"/>
    <property type="match status" value="1"/>
</dbReference>
<dbReference type="InterPro" id="IPR036388">
    <property type="entry name" value="WH-like_DNA-bd_sf"/>
</dbReference>
<evidence type="ECO:0000313" key="6">
    <source>
        <dbReference type="Proteomes" id="UP000019591"/>
    </source>
</evidence>
<dbReference type="InterPro" id="IPR036390">
    <property type="entry name" value="WH_DNA-bd_sf"/>
</dbReference>
<evidence type="ECO:0000313" key="5">
    <source>
        <dbReference type="EMBL" id="AHM58038.1"/>
    </source>
</evidence>
<geneLocation type="plasmid" evidence="5 6">
    <name>EAL2_808p</name>
</geneLocation>
<sequence>MKKNYSQYVVFLKAIADETRLEILTMLSGGQLCACKILEHFNITQPTLSYHMKILCASGLVEGVKDGIWMRYSLNKENIDALKDLFDEIGLSIESDIDIENI</sequence>